<dbReference type="SUPFAM" id="SSF51735">
    <property type="entry name" value="NAD(P)-binding Rossmann-fold domains"/>
    <property type="match status" value="1"/>
</dbReference>
<accession>A0A6L5YY02</accession>
<feature type="domain" description="Gfo/Idh/MocA-like oxidoreductase N-terminal" evidence="2">
    <location>
        <begin position="17"/>
        <end position="131"/>
    </location>
</feature>
<keyword evidence="5" id="KW-1185">Reference proteome</keyword>
<keyword evidence="1" id="KW-0560">Oxidoreductase</keyword>
<dbReference type="Pfam" id="PF22725">
    <property type="entry name" value="GFO_IDH_MocA_C3"/>
    <property type="match status" value="1"/>
</dbReference>
<reference evidence="4 5" key="1">
    <citation type="submission" date="2019-10" db="EMBL/GenBank/DDBJ databases">
        <title>Cognatihalovulum marinum gen. nov. sp. nov., a new member of the family Rhodobacteraceae isolated from deep seawater of the Northwest Indian Ocean.</title>
        <authorList>
            <person name="Ruan C."/>
            <person name="Wang J."/>
            <person name="Zheng X."/>
            <person name="Song L."/>
            <person name="Zhu Y."/>
            <person name="Huang Y."/>
            <person name="Lu Z."/>
            <person name="Du W."/>
            <person name="Huang L."/>
            <person name="Dai X."/>
        </authorList>
    </citation>
    <scope>NUCLEOTIDE SEQUENCE [LARGE SCALE GENOMIC DNA]</scope>
    <source>
        <strain evidence="4 5">2CG4</strain>
    </source>
</reference>
<dbReference type="Gene3D" id="3.40.50.720">
    <property type="entry name" value="NAD(P)-binding Rossmann-like Domain"/>
    <property type="match status" value="1"/>
</dbReference>
<evidence type="ECO:0000256" key="1">
    <source>
        <dbReference type="ARBA" id="ARBA00023002"/>
    </source>
</evidence>
<dbReference type="InterPro" id="IPR000683">
    <property type="entry name" value="Gfo/Idh/MocA-like_OxRdtase_N"/>
</dbReference>
<dbReference type="Gene3D" id="3.30.360.10">
    <property type="entry name" value="Dihydrodipicolinate Reductase, domain 2"/>
    <property type="match status" value="1"/>
</dbReference>
<dbReference type="AlphaFoldDB" id="A0A6L5YY02"/>
<dbReference type="Pfam" id="PF01408">
    <property type="entry name" value="GFO_IDH_MocA"/>
    <property type="match status" value="1"/>
</dbReference>
<proteinExistence type="predicted"/>
<evidence type="ECO:0000259" key="2">
    <source>
        <dbReference type="Pfam" id="PF01408"/>
    </source>
</evidence>
<protein>
    <submittedName>
        <fullName evidence="4">Gfo/Idh/MocA family oxidoreductase</fullName>
    </submittedName>
</protein>
<evidence type="ECO:0000259" key="3">
    <source>
        <dbReference type="Pfam" id="PF22725"/>
    </source>
</evidence>
<dbReference type="InterPro" id="IPR050463">
    <property type="entry name" value="Gfo/Idh/MocA_oxidrdct_glycsds"/>
</dbReference>
<dbReference type="PANTHER" id="PTHR43818">
    <property type="entry name" value="BCDNA.GH03377"/>
    <property type="match status" value="1"/>
</dbReference>
<feature type="domain" description="GFO/IDH/MocA-like oxidoreductase" evidence="3">
    <location>
        <begin position="142"/>
        <end position="268"/>
    </location>
</feature>
<sequence>MQLTREPSSRTVARRPRLGFVGLGWIGRHRMQALAESGLCEVVAVADPSAEARDAALQVAPAATGAAELDAVLAQRPDGVVIATPSAMHASQTIAALDAGAAVFCQKPLGRNAEETARAVAAARSADRLLATDLSYRHAAAFRAVQDLARSGALGEVFAVDLVFHNAYGPDKPWFRDRARSGGGCLIDLGIHLLDLGHWMLGDTDLRCRSAHLRSAGRPVGGSGAVEDFATATLESTAGAIVRLACSWNLPAGQDAVISVDVHGTGGGAAVRNVDGSFYDFTAFRHHGTARECLVVPPDDWGARAALAWAARLGRDGRCDPDCAQLVSLASGLDEIYRMAASG</sequence>
<organism evidence="4 5">
    <name type="scientific">Halovulum marinum</name>
    <dbReference type="NCBI Taxonomy" id="2662447"/>
    <lineage>
        <taxon>Bacteria</taxon>
        <taxon>Pseudomonadati</taxon>
        <taxon>Pseudomonadota</taxon>
        <taxon>Alphaproteobacteria</taxon>
        <taxon>Rhodobacterales</taxon>
        <taxon>Paracoccaceae</taxon>
        <taxon>Halovulum</taxon>
    </lineage>
</organism>
<evidence type="ECO:0000313" key="5">
    <source>
        <dbReference type="Proteomes" id="UP000474957"/>
    </source>
</evidence>
<dbReference type="GO" id="GO:0016491">
    <property type="term" value="F:oxidoreductase activity"/>
    <property type="evidence" value="ECO:0007669"/>
    <property type="project" value="UniProtKB-KW"/>
</dbReference>
<dbReference type="RefSeq" id="WP_154445691.1">
    <property type="nucleotide sequence ID" value="NZ_WIND01000003.1"/>
</dbReference>
<name>A0A6L5YY02_9RHOB</name>
<dbReference type="Proteomes" id="UP000474957">
    <property type="component" value="Unassembled WGS sequence"/>
</dbReference>
<evidence type="ECO:0000313" key="4">
    <source>
        <dbReference type="EMBL" id="MSU89206.1"/>
    </source>
</evidence>
<dbReference type="InterPro" id="IPR055170">
    <property type="entry name" value="GFO_IDH_MocA-like_dom"/>
</dbReference>
<dbReference type="InterPro" id="IPR036291">
    <property type="entry name" value="NAD(P)-bd_dom_sf"/>
</dbReference>
<dbReference type="EMBL" id="WIND01000003">
    <property type="protein sequence ID" value="MSU89206.1"/>
    <property type="molecule type" value="Genomic_DNA"/>
</dbReference>
<comment type="caution">
    <text evidence="4">The sequence shown here is derived from an EMBL/GenBank/DDBJ whole genome shotgun (WGS) entry which is preliminary data.</text>
</comment>
<dbReference type="GO" id="GO:0000166">
    <property type="term" value="F:nucleotide binding"/>
    <property type="evidence" value="ECO:0007669"/>
    <property type="project" value="InterPro"/>
</dbReference>
<dbReference type="SUPFAM" id="SSF55347">
    <property type="entry name" value="Glyceraldehyde-3-phosphate dehydrogenase-like, C-terminal domain"/>
    <property type="match status" value="1"/>
</dbReference>
<gene>
    <name evidence="4" type="ORF">GE300_06175</name>
</gene>
<dbReference type="PANTHER" id="PTHR43818:SF11">
    <property type="entry name" value="BCDNA.GH03377"/>
    <property type="match status" value="1"/>
</dbReference>